<evidence type="ECO:0000256" key="5">
    <source>
        <dbReference type="PIRSR" id="PIRSR600246-1"/>
    </source>
</evidence>
<dbReference type="HOGENOM" id="CLU_021603_1_0_5"/>
<dbReference type="GO" id="GO:0016811">
    <property type="term" value="F:hydrolase activity, acting on carbon-nitrogen (but not peptide) bonds, in linear amides"/>
    <property type="evidence" value="ECO:0007669"/>
    <property type="project" value="UniProtKB-ARBA"/>
</dbReference>
<dbReference type="FunFam" id="3.60.20.30:FF:000001">
    <property type="entry name" value="Isoaspartyl peptidase/L-asparaginase"/>
    <property type="match status" value="1"/>
</dbReference>
<dbReference type="SUPFAM" id="SSF56235">
    <property type="entry name" value="N-terminal nucleophile aminohydrolases (Ntn hydrolases)"/>
    <property type="match status" value="1"/>
</dbReference>
<dbReference type="InterPro" id="IPR029055">
    <property type="entry name" value="Ntn_hydrolases_N"/>
</dbReference>
<feature type="active site" description="Nucleophile" evidence="5">
    <location>
        <position position="199"/>
    </location>
</feature>
<evidence type="ECO:0000256" key="4">
    <source>
        <dbReference type="ARBA" id="ARBA00069124"/>
    </source>
</evidence>
<reference evidence="9" key="1">
    <citation type="submission" date="2008-01" db="EMBL/GenBank/DDBJ databases">
        <title>Complete sequence of chromosome of Caulobacter sp. K31.</title>
        <authorList>
            <consortium name="US DOE Joint Genome Institute"/>
            <person name="Copeland A."/>
            <person name="Lucas S."/>
            <person name="Lapidus A."/>
            <person name="Barry K."/>
            <person name="Glavina del Rio T."/>
            <person name="Dalin E."/>
            <person name="Tice H."/>
            <person name="Pitluck S."/>
            <person name="Bruce D."/>
            <person name="Goodwin L."/>
            <person name="Thompson L.S."/>
            <person name="Brettin T."/>
            <person name="Detter J.C."/>
            <person name="Han C."/>
            <person name="Schmutz J."/>
            <person name="Larimer F."/>
            <person name="Land M."/>
            <person name="Hauser L."/>
            <person name="Kyrpides N."/>
            <person name="Kim E."/>
            <person name="Stephens C."/>
            <person name="Richardson P."/>
        </authorList>
    </citation>
    <scope>NUCLEOTIDE SEQUENCE [LARGE SCALE GENOMIC DNA]</scope>
    <source>
        <strain evidence="9">K31</strain>
    </source>
</reference>
<organism evidence="9">
    <name type="scientific">Caulobacter sp. (strain K31)</name>
    <dbReference type="NCBI Taxonomy" id="366602"/>
    <lineage>
        <taxon>Bacteria</taxon>
        <taxon>Pseudomonadati</taxon>
        <taxon>Pseudomonadota</taxon>
        <taxon>Alphaproteobacteria</taxon>
        <taxon>Caulobacterales</taxon>
        <taxon>Caulobacteraceae</taxon>
        <taxon>Caulobacter</taxon>
    </lineage>
</organism>
<keyword evidence="2" id="KW-0378">Hydrolase</keyword>
<dbReference type="PANTHER" id="PTHR10188">
    <property type="entry name" value="L-ASPARAGINASE"/>
    <property type="match status" value="1"/>
</dbReference>
<feature type="site" description="Cleavage; by autolysis" evidence="7">
    <location>
        <begin position="198"/>
        <end position="199"/>
    </location>
</feature>
<dbReference type="STRING" id="366602.Caul_1122"/>
<dbReference type="eggNOG" id="COG1446">
    <property type="taxonomic scope" value="Bacteria"/>
</dbReference>
<keyword evidence="3" id="KW-0068">Autocatalytic cleavage</keyword>
<protein>
    <recommendedName>
        <fullName evidence="4">Isoaspartyl peptidase</fullName>
    </recommendedName>
</protein>
<dbReference type="CDD" id="cd04701">
    <property type="entry name" value="Asparaginase_2"/>
    <property type="match status" value="1"/>
</dbReference>
<evidence type="ECO:0000256" key="2">
    <source>
        <dbReference type="ARBA" id="ARBA00022801"/>
    </source>
</evidence>
<keyword evidence="8" id="KW-0732">Signal</keyword>
<dbReference type="PANTHER" id="PTHR10188:SF6">
    <property type="entry name" value="N(4)-(BETA-N-ACETYLGLUCOSAMINYL)-L-ASPARAGINASE"/>
    <property type="match status" value="1"/>
</dbReference>
<sequence length="338" mass="35131" precursor="true">MTFSKIRTLTLSALALAALAAAPAHAADGKWSLAIHGGAGVLERGDLTPEKEKAYRAGLDAALEAGAKVLKSGGSSLDAVEATVRVLEDNPLFNSGKGAVFTAEGKNELDASIMDGATLKAGAVAGVTRTRNPISLARAVMEKSPHVLLARDGADQFSKEKGLEQVDPKYFFTQERWDQLLAWRKDHRASLDPTHLFGTVGAVALDQSGHVAAATSTGGMTGKRWGRVGDSPIIGAGTYARDGVCAVSATGSGEYFIRESAARQVCDRIAWKGETVQQAADGTMASITKIGGDGGLIAIDGQGRAAFGMNDLGMYRGAISSAQPTARTAIYANEPSPQ</sequence>
<feature type="binding site" evidence="6">
    <location>
        <begin position="227"/>
        <end position="230"/>
    </location>
    <ligand>
        <name>substrate</name>
    </ligand>
</feature>
<proteinExistence type="predicted"/>
<keyword evidence="1" id="KW-0645">Protease</keyword>
<evidence type="ECO:0000256" key="3">
    <source>
        <dbReference type="ARBA" id="ARBA00022813"/>
    </source>
</evidence>
<dbReference type="EMBL" id="CP000927">
    <property type="protein sequence ID" value="ABZ70252.1"/>
    <property type="molecule type" value="Genomic_DNA"/>
</dbReference>
<evidence type="ECO:0000256" key="7">
    <source>
        <dbReference type="PIRSR" id="PIRSR600246-3"/>
    </source>
</evidence>
<evidence type="ECO:0000313" key="9">
    <source>
        <dbReference type="EMBL" id="ABZ70252.1"/>
    </source>
</evidence>
<evidence type="ECO:0000256" key="6">
    <source>
        <dbReference type="PIRSR" id="PIRSR600246-2"/>
    </source>
</evidence>
<dbReference type="Gene3D" id="3.60.20.30">
    <property type="entry name" value="(Glycosyl)asparaginase"/>
    <property type="match status" value="1"/>
</dbReference>
<dbReference type="OrthoDB" id="9780217at2"/>
<dbReference type="GO" id="GO:0008233">
    <property type="term" value="F:peptidase activity"/>
    <property type="evidence" value="ECO:0007669"/>
    <property type="project" value="UniProtKB-KW"/>
</dbReference>
<dbReference type="Pfam" id="PF01112">
    <property type="entry name" value="Asparaginase_2"/>
    <property type="match status" value="1"/>
</dbReference>
<feature type="chain" id="PRO_5002752878" description="Isoaspartyl peptidase" evidence="8">
    <location>
        <begin position="27"/>
        <end position="338"/>
    </location>
</feature>
<accession>B0SX91</accession>
<feature type="binding site" evidence="6">
    <location>
        <begin position="250"/>
        <end position="253"/>
    </location>
    <ligand>
        <name>substrate</name>
    </ligand>
</feature>
<name>B0SX91_CAUSK</name>
<dbReference type="InterPro" id="IPR000246">
    <property type="entry name" value="Peptidase_T2"/>
</dbReference>
<evidence type="ECO:0000256" key="1">
    <source>
        <dbReference type="ARBA" id="ARBA00022670"/>
    </source>
</evidence>
<feature type="signal peptide" evidence="8">
    <location>
        <begin position="1"/>
        <end position="26"/>
    </location>
</feature>
<dbReference type="AlphaFoldDB" id="B0SX91"/>
<dbReference type="KEGG" id="cak:Caul_1122"/>
<evidence type="ECO:0000256" key="8">
    <source>
        <dbReference type="SAM" id="SignalP"/>
    </source>
</evidence>
<gene>
    <name evidence="9" type="ordered locus">Caul_1122</name>
</gene>
<dbReference type="GO" id="GO:0006508">
    <property type="term" value="P:proteolysis"/>
    <property type="evidence" value="ECO:0007669"/>
    <property type="project" value="UniProtKB-KW"/>
</dbReference>